<feature type="domain" description="AB hydrolase-1" evidence="1">
    <location>
        <begin position="9"/>
        <end position="243"/>
    </location>
</feature>
<gene>
    <name evidence="2" type="ORF">PT974_09468</name>
</gene>
<dbReference type="EMBL" id="JAVFKD010000014">
    <property type="protein sequence ID" value="KAK5991190.1"/>
    <property type="molecule type" value="Genomic_DNA"/>
</dbReference>
<evidence type="ECO:0000313" key="3">
    <source>
        <dbReference type="Proteomes" id="UP001338125"/>
    </source>
</evidence>
<comment type="caution">
    <text evidence="2">The sequence shown here is derived from an EMBL/GenBank/DDBJ whole genome shotgun (WGS) entry which is preliminary data.</text>
</comment>
<evidence type="ECO:0000259" key="1">
    <source>
        <dbReference type="Pfam" id="PF12697"/>
    </source>
</evidence>
<name>A0ABR0SHI1_9HYPO</name>
<keyword evidence="3" id="KW-1185">Reference proteome</keyword>
<protein>
    <submittedName>
        <fullName evidence="2">Hydrolase R7-like protein</fullName>
    </submittedName>
</protein>
<proteinExistence type="predicted"/>
<dbReference type="PANTHER" id="PTHR37017:SF13">
    <property type="entry name" value="AB HYDROLASE-1 DOMAIN-CONTAINING PROTEIN"/>
    <property type="match status" value="1"/>
</dbReference>
<dbReference type="InterPro" id="IPR029058">
    <property type="entry name" value="AB_hydrolase_fold"/>
</dbReference>
<dbReference type="Gene3D" id="3.40.50.1820">
    <property type="entry name" value="alpha/beta hydrolase"/>
    <property type="match status" value="1"/>
</dbReference>
<accession>A0ABR0SHI1</accession>
<reference evidence="2 3" key="1">
    <citation type="submission" date="2024-01" db="EMBL/GenBank/DDBJ databases">
        <title>Complete genome of Cladobotryum mycophilum ATHUM6906.</title>
        <authorList>
            <person name="Christinaki A.C."/>
            <person name="Myridakis A.I."/>
            <person name="Kouvelis V.N."/>
        </authorList>
    </citation>
    <scope>NUCLEOTIDE SEQUENCE [LARGE SCALE GENOMIC DNA]</scope>
    <source>
        <strain evidence="2 3">ATHUM6906</strain>
    </source>
</reference>
<dbReference type="PANTHER" id="PTHR37017">
    <property type="entry name" value="AB HYDROLASE-1 DOMAIN-CONTAINING PROTEIN-RELATED"/>
    <property type="match status" value="1"/>
</dbReference>
<dbReference type="Pfam" id="PF12697">
    <property type="entry name" value="Abhydrolase_6"/>
    <property type="match status" value="1"/>
</dbReference>
<sequence length="249" mass="27474">MPSQKPTFLLAHGAWHKPEAYRFLLRALESRGYPTAAPELPSGMDQTPADPPGADARCLRDAARDLIGDGKELVVIAHSYGGAVVAEAFNGMGVRERQAKGLTGGVRMIVRIAAFVLEQGKSFEDYVPVDSVPWTHYKGDMKVITPGFDIGKICYDDVPKEVQQKFSSSLTNHPKACSLYSPKEPRYNEIDQAYVYCEQDVAFPLIAQQFMVGNIKNQGVSFKEASLSSSHFPMLSMPEELADKIVEFL</sequence>
<organism evidence="2 3">
    <name type="scientific">Cladobotryum mycophilum</name>
    <dbReference type="NCBI Taxonomy" id="491253"/>
    <lineage>
        <taxon>Eukaryota</taxon>
        <taxon>Fungi</taxon>
        <taxon>Dikarya</taxon>
        <taxon>Ascomycota</taxon>
        <taxon>Pezizomycotina</taxon>
        <taxon>Sordariomycetes</taxon>
        <taxon>Hypocreomycetidae</taxon>
        <taxon>Hypocreales</taxon>
        <taxon>Hypocreaceae</taxon>
        <taxon>Cladobotryum</taxon>
    </lineage>
</organism>
<dbReference type="InterPro" id="IPR000073">
    <property type="entry name" value="AB_hydrolase_1"/>
</dbReference>
<dbReference type="Proteomes" id="UP001338125">
    <property type="component" value="Unassembled WGS sequence"/>
</dbReference>
<evidence type="ECO:0000313" key="2">
    <source>
        <dbReference type="EMBL" id="KAK5991190.1"/>
    </source>
</evidence>
<dbReference type="InterPro" id="IPR052897">
    <property type="entry name" value="Sec-Metab_Biosynth_Hydrolase"/>
</dbReference>
<dbReference type="SUPFAM" id="SSF53474">
    <property type="entry name" value="alpha/beta-Hydrolases"/>
    <property type="match status" value="1"/>
</dbReference>